<dbReference type="EMBL" id="JAMYWD010001651">
    <property type="protein sequence ID" value="KAJ4941353.1"/>
    <property type="molecule type" value="Genomic_DNA"/>
</dbReference>
<evidence type="ECO:0000313" key="1">
    <source>
        <dbReference type="EMBL" id="KAJ4941353.1"/>
    </source>
</evidence>
<sequence>MVFLICTETLGHPITLPSPPARCHFRLNSLFYPGSTRHMVSYQHSKLLCQKSSLILWKHRKWGKNKTSNHQKSEAFDILASFVHAS</sequence>
<evidence type="ECO:0000313" key="2">
    <source>
        <dbReference type="Proteomes" id="UP001141806"/>
    </source>
</evidence>
<reference evidence="1" key="1">
    <citation type="journal article" date="2023" name="Plant J.">
        <title>The genome of the king protea, Protea cynaroides.</title>
        <authorList>
            <person name="Chang J."/>
            <person name="Duong T.A."/>
            <person name="Schoeman C."/>
            <person name="Ma X."/>
            <person name="Roodt D."/>
            <person name="Barker N."/>
            <person name="Li Z."/>
            <person name="Van de Peer Y."/>
            <person name="Mizrachi E."/>
        </authorList>
    </citation>
    <scope>NUCLEOTIDE SEQUENCE</scope>
    <source>
        <tissue evidence="1">Young leaves</tissue>
    </source>
</reference>
<organism evidence="1 2">
    <name type="scientific">Protea cynaroides</name>
    <dbReference type="NCBI Taxonomy" id="273540"/>
    <lineage>
        <taxon>Eukaryota</taxon>
        <taxon>Viridiplantae</taxon>
        <taxon>Streptophyta</taxon>
        <taxon>Embryophyta</taxon>
        <taxon>Tracheophyta</taxon>
        <taxon>Spermatophyta</taxon>
        <taxon>Magnoliopsida</taxon>
        <taxon>Proteales</taxon>
        <taxon>Proteaceae</taxon>
        <taxon>Protea</taxon>
    </lineage>
</organism>
<protein>
    <submittedName>
        <fullName evidence="1">Uncharacterized protein</fullName>
    </submittedName>
</protein>
<accession>A0A9Q0GN57</accession>
<keyword evidence="2" id="KW-1185">Reference proteome</keyword>
<dbReference type="Proteomes" id="UP001141806">
    <property type="component" value="Unassembled WGS sequence"/>
</dbReference>
<name>A0A9Q0GN57_9MAGN</name>
<dbReference type="AlphaFoldDB" id="A0A9Q0GN57"/>
<comment type="caution">
    <text evidence="1">The sequence shown here is derived from an EMBL/GenBank/DDBJ whole genome shotgun (WGS) entry which is preliminary data.</text>
</comment>
<proteinExistence type="predicted"/>
<gene>
    <name evidence="1" type="ORF">NE237_005553</name>
</gene>